<accession>A0A8H2E2I7</accession>
<dbReference type="EMBL" id="SOZJ01000002">
    <property type="protein sequence ID" value="TGJ71197.1"/>
    <property type="molecule type" value="Genomic_DNA"/>
</dbReference>
<sequence length="75" mass="8322">MPLSQSITLHEPLADTFDHNVPSRGDERGRDREWSYIQPFATISDCVQHREGGSTFNFGAGEIPKPVIGSRAKPL</sequence>
<comment type="caution">
    <text evidence="2">The sequence shown here is derived from an EMBL/GenBank/DDBJ whole genome shotgun (WGS) entry which is preliminary data.</text>
</comment>
<gene>
    <name evidence="2" type="ORF">EYR41_003182</name>
</gene>
<name>A0A8H2E2I7_ORBOL</name>
<proteinExistence type="predicted"/>
<protein>
    <submittedName>
        <fullName evidence="2">Uncharacterized protein</fullName>
    </submittedName>
</protein>
<evidence type="ECO:0000313" key="2">
    <source>
        <dbReference type="EMBL" id="TGJ71197.1"/>
    </source>
</evidence>
<reference evidence="2 3" key="1">
    <citation type="submission" date="2019-03" db="EMBL/GenBank/DDBJ databases">
        <title>Nematode-trapping fungi genome.</title>
        <authorList>
            <person name="Vidal-Diez De Ulzurrun G."/>
        </authorList>
    </citation>
    <scope>NUCLEOTIDE SEQUENCE [LARGE SCALE GENOMIC DNA]</scope>
    <source>
        <strain evidence="2 3">TWF154</strain>
    </source>
</reference>
<organism evidence="2 3">
    <name type="scientific">Orbilia oligospora</name>
    <name type="common">Nematode-trapping fungus</name>
    <name type="synonym">Arthrobotrys oligospora</name>
    <dbReference type="NCBI Taxonomy" id="2813651"/>
    <lineage>
        <taxon>Eukaryota</taxon>
        <taxon>Fungi</taxon>
        <taxon>Dikarya</taxon>
        <taxon>Ascomycota</taxon>
        <taxon>Pezizomycotina</taxon>
        <taxon>Orbiliomycetes</taxon>
        <taxon>Orbiliales</taxon>
        <taxon>Orbiliaceae</taxon>
        <taxon>Orbilia</taxon>
    </lineage>
</organism>
<evidence type="ECO:0000256" key="1">
    <source>
        <dbReference type="SAM" id="MobiDB-lite"/>
    </source>
</evidence>
<dbReference type="Proteomes" id="UP000297595">
    <property type="component" value="Unassembled WGS sequence"/>
</dbReference>
<feature type="region of interest" description="Disordered" evidence="1">
    <location>
        <begin position="1"/>
        <end position="30"/>
    </location>
</feature>
<dbReference type="AlphaFoldDB" id="A0A8H2E2I7"/>
<evidence type="ECO:0000313" key="3">
    <source>
        <dbReference type="Proteomes" id="UP000297595"/>
    </source>
</evidence>